<dbReference type="Pfam" id="PF13505">
    <property type="entry name" value="OMP_b-brl"/>
    <property type="match status" value="1"/>
</dbReference>
<feature type="domain" description="Outer membrane protein beta-barrel" evidence="3">
    <location>
        <begin position="9"/>
        <end position="176"/>
    </location>
</feature>
<keyword evidence="5" id="KW-1185">Reference proteome</keyword>
<name>A0ABW4N5P2_9CAUL</name>
<reference evidence="5" key="1">
    <citation type="journal article" date="2019" name="Int. J. Syst. Evol. Microbiol.">
        <title>The Global Catalogue of Microorganisms (GCM) 10K type strain sequencing project: providing services to taxonomists for standard genome sequencing and annotation.</title>
        <authorList>
            <consortium name="The Broad Institute Genomics Platform"/>
            <consortium name="The Broad Institute Genome Sequencing Center for Infectious Disease"/>
            <person name="Wu L."/>
            <person name="Ma J."/>
        </authorList>
    </citation>
    <scope>NUCLEOTIDE SEQUENCE [LARGE SCALE GENOMIC DNA]</scope>
    <source>
        <strain evidence="5">DFY28</strain>
    </source>
</reference>
<dbReference type="InterPro" id="IPR011250">
    <property type="entry name" value="OMP/PagP_B-barrel"/>
</dbReference>
<dbReference type="EMBL" id="JBHUEY010000006">
    <property type="protein sequence ID" value="MFD1785311.1"/>
    <property type="molecule type" value="Genomic_DNA"/>
</dbReference>
<protein>
    <submittedName>
        <fullName evidence="4">Porin family protein</fullName>
    </submittedName>
</protein>
<dbReference type="Gene3D" id="2.40.160.20">
    <property type="match status" value="1"/>
</dbReference>
<keyword evidence="1 2" id="KW-0732">Signal</keyword>
<dbReference type="InterPro" id="IPR027385">
    <property type="entry name" value="Beta-barrel_OMP"/>
</dbReference>
<feature type="signal peptide" evidence="2">
    <location>
        <begin position="1"/>
        <end position="22"/>
    </location>
</feature>
<evidence type="ECO:0000256" key="2">
    <source>
        <dbReference type="SAM" id="SignalP"/>
    </source>
</evidence>
<proteinExistence type="predicted"/>
<organism evidence="4 5">
    <name type="scientific">Phenylobacterium terrae</name>
    <dbReference type="NCBI Taxonomy" id="2665495"/>
    <lineage>
        <taxon>Bacteria</taxon>
        <taxon>Pseudomonadati</taxon>
        <taxon>Pseudomonadota</taxon>
        <taxon>Alphaproteobacteria</taxon>
        <taxon>Caulobacterales</taxon>
        <taxon>Caulobacteraceae</taxon>
        <taxon>Phenylobacterium</taxon>
    </lineage>
</organism>
<sequence length="176" mass="18638">MKSLVVAASAVALLALPGLASAQEATTVYGNIGYAHVDVEDADLGAIQARLGARFHPNFGVEGEAAFGINDEDVTIAPGVNGSLELKHQLGIYGVAFLPVNENFDLLARVGYSTAEVEANVTGLGSGSDDDSGWAFGVGGQYFFDGVNGVRVDYTRHEYDDDIDADIWSIAYSRRF</sequence>
<comment type="caution">
    <text evidence="4">The sequence shown here is derived from an EMBL/GenBank/DDBJ whole genome shotgun (WGS) entry which is preliminary data.</text>
</comment>
<accession>A0ABW4N5P2</accession>
<feature type="chain" id="PRO_5046008248" evidence="2">
    <location>
        <begin position="23"/>
        <end position="176"/>
    </location>
</feature>
<gene>
    <name evidence="4" type="ORF">ACFSC0_18060</name>
</gene>
<dbReference type="Proteomes" id="UP001597237">
    <property type="component" value="Unassembled WGS sequence"/>
</dbReference>
<evidence type="ECO:0000259" key="3">
    <source>
        <dbReference type="Pfam" id="PF13505"/>
    </source>
</evidence>
<evidence type="ECO:0000256" key="1">
    <source>
        <dbReference type="ARBA" id="ARBA00022729"/>
    </source>
</evidence>
<evidence type="ECO:0000313" key="5">
    <source>
        <dbReference type="Proteomes" id="UP001597237"/>
    </source>
</evidence>
<evidence type="ECO:0000313" key="4">
    <source>
        <dbReference type="EMBL" id="MFD1785311.1"/>
    </source>
</evidence>
<dbReference type="SUPFAM" id="SSF56925">
    <property type="entry name" value="OMPA-like"/>
    <property type="match status" value="1"/>
</dbReference>
<dbReference type="RefSeq" id="WP_377282263.1">
    <property type="nucleotide sequence ID" value="NZ_JBHRSI010000005.1"/>
</dbReference>